<dbReference type="Proteomes" id="UP000076796">
    <property type="component" value="Unassembled WGS sequence"/>
</dbReference>
<feature type="region of interest" description="Disordered" evidence="1">
    <location>
        <begin position="1"/>
        <end position="39"/>
    </location>
</feature>
<name>A0A163GT84_9BACL</name>
<evidence type="ECO:0000313" key="3">
    <source>
        <dbReference type="EMBL" id="KZS45137.1"/>
    </source>
</evidence>
<proteinExistence type="predicted"/>
<evidence type="ECO:0000256" key="1">
    <source>
        <dbReference type="SAM" id="MobiDB-lite"/>
    </source>
</evidence>
<reference evidence="3" key="1">
    <citation type="journal article" date="2016" name="Genome Announc.">
        <title>Draft genomes of two strains of Paenibacillus glucanolyticus with capability to degrade lignocellulose.</title>
        <authorList>
            <person name="Mathews S.L."/>
            <person name="Pawlak J."/>
            <person name="Grunden A.M."/>
        </authorList>
    </citation>
    <scope>NUCLEOTIDE SEQUENCE [LARGE SCALE GENOMIC DNA]</scope>
    <source>
        <strain evidence="3">SLM1</strain>
    </source>
</reference>
<feature type="compositionally biased region" description="Basic and acidic residues" evidence="1">
    <location>
        <begin position="1"/>
        <end position="23"/>
    </location>
</feature>
<dbReference type="RefSeq" id="WP_063477640.1">
    <property type="nucleotide sequence ID" value="NZ_JBCMWP010000019.1"/>
</dbReference>
<dbReference type="EMBL" id="LWMH01000001">
    <property type="protein sequence ID" value="KZS45137.1"/>
    <property type="molecule type" value="Genomic_DNA"/>
</dbReference>
<comment type="caution">
    <text evidence="3">The sequence shown here is derived from an EMBL/GenBank/DDBJ whole genome shotgun (WGS) entry which is preliminary data.</text>
</comment>
<keyword evidence="4" id="KW-1185">Reference proteome</keyword>
<accession>A0A163GT84</accession>
<sequence>MNDDKRQDKEQKSGDINHSEKPAGRKVKNSLTEIRSSDPLKRLTSVLQKEYDLREKTSSLFDSKAIKALKESPASRVARTMADQERLYRYTDHISAFDSIKASMFHQPKGLQNDLSYLLDNRALKALEESPAARISRSFMDQEKNLYSYTAQNSALDSLKKSLFYRPEGIEKWIPTSSYSQMFNSSALDMVRPIAEPFKLPTSSLDRLLPRQEFMDIFKTSPLNIHQGPLKSISRFLPKTSDLISEPFITTGLIDYATHVNSLANTYLYEPNFSDSPDEDSSIIDLDPTSDSIETKIELEQMPSALGLTDIMEITRDEMVKFVGFLQRYPMLGLEEPVGKIIRESVCDLAVEAEIEETLYRCRVRENNELMPWTETEMWEAPMGVSSQGRFNVGGNGFFYLSQTSDVAIREMKQEKGKTYDIVQFRLSAKIKLIDLTMYSCPLFDMCMYPASNNNKVVKEYLVPNFLSQCCQREGIHAIKYKSMFNSDVENFVFFDKLRSWFYYLSSETVIR</sequence>
<evidence type="ECO:0000259" key="2">
    <source>
        <dbReference type="Pfam" id="PF08808"/>
    </source>
</evidence>
<protein>
    <recommendedName>
        <fullName evidence="2">RES domain-containing protein</fullName>
    </recommendedName>
</protein>
<feature type="domain" description="RES" evidence="2">
    <location>
        <begin position="359"/>
        <end position="496"/>
    </location>
</feature>
<dbReference type="OrthoDB" id="2794062at2"/>
<gene>
    <name evidence="3" type="ORF">AWU65_03910</name>
</gene>
<dbReference type="InterPro" id="IPR014914">
    <property type="entry name" value="RES_dom"/>
</dbReference>
<dbReference type="AlphaFoldDB" id="A0A163GT84"/>
<evidence type="ECO:0000313" key="4">
    <source>
        <dbReference type="Proteomes" id="UP000076796"/>
    </source>
</evidence>
<dbReference type="Pfam" id="PF08808">
    <property type="entry name" value="RES"/>
    <property type="match status" value="1"/>
</dbReference>
<organism evidence="3 4">
    <name type="scientific">Paenibacillus glucanolyticus</name>
    <dbReference type="NCBI Taxonomy" id="59843"/>
    <lineage>
        <taxon>Bacteria</taxon>
        <taxon>Bacillati</taxon>
        <taxon>Bacillota</taxon>
        <taxon>Bacilli</taxon>
        <taxon>Bacillales</taxon>
        <taxon>Paenibacillaceae</taxon>
        <taxon>Paenibacillus</taxon>
    </lineage>
</organism>